<keyword evidence="3" id="KW-0677">Repeat</keyword>
<dbReference type="OrthoDB" id="1055097at2759"/>
<proteinExistence type="predicted"/>
<sequence length="608" mass="62326">MKNKCFQKLALPLLVAGALSGFAAVDAINPCLDPEAIEHKCWLNPGELHLNLAGCAITDSDAQDLSACVDSVSHDPVNEVSLGYNELTQLPDGVFADLTALRFLYLEENSLTSLPSGAFSGMSLLQRLYLDSNNLSELPEEIFDGLSSLQELDLGSNALSALDHGVFDGLGALQKLSLDDNSLEGIDGGVFDDLESLQQLQLQDNQLSTLPQGLFVVLSALTRLDLSDNPDLQCLPTPGPNVGADFLHLPEGFVSGTCECPATGDPGACGSDCAAGDEGYVCSGGLTPAPTPAMPVDNSTTPVDNPTTPVDNTTPVDTPTTPVYTPTTPPVDNITPVESPAPVDGASPTVPSAESSPAPMTPAPPATATPTAVSRGGLGTPAPTSDPATCDNGITVGKQVGDACCKVGCEKCGGVDCSTATAGYGAGECCVDTIMAAGVECGGGEDAAPCINYDTRAPTPAPTTLYSDGEACMAQETACKDDDDCGPCIVMTSVDQQAALTECQNDYEYDGDVFCGPATVLMCCLAESSSRSDCPDNDLFVEYASCLVEEMSGGTDCELSCRETDDAVKSAVDVEEGSGAGRLSSAFGLGAAVVMTALYAITTAGTSM</sequence>
<dbReference type="InterPro" id="IPR032675">
    <property type="entry name" value="LRR_dom_sf"/>
</dbReference>
<feature type="chain" id="PRO_5003095904" evidence="6">
    <location>
        <begin position="28"/>
        <end position="608"/>
    </location>
</feature>
<organism evidence="7 8">
    <name type="scientific">Ectocarpus siliculosus</name>
    <name type="common">Brown alga</name>
    <name type="synonym">Conferva siliculosa</name>
    <dbReference type="NCBI Taxonomy" id="2880"/>
    <lineage>
        <taxon>Eukaryota</taxon>
        <taxon>Sar</taxon>
        <taxon>Stramenopiles</taxon>
        <taxon>Ochrophyta</taxon>
        <taxon>PX clade</taxon>
        <taxon>Phaeophyceae</taxon>
        <taxon>Ectocarpales</taxon>
        <taxon>Ectocarpaceae</taxon>
        <taxon>Ectocarpus</taxon>
    </lineage>
</organism>
<evidence type="ECO:0000256" key="5">
    <source>
        <dbReference type="SAM" id="MobiDB-lite"/>
    </source>
</evidence>
<dbReference type="InterPro" id="IPR003591">
    <property type="entry name" value="Leu-rich_rpt_typical-subtyp"/>
</dbReference>
<dbReference type="SMART" id="SM00369">
    <property type="entry name" value="LRR_TYP"/>
    <property type="match status" value="7"/>
</dbReference>
<evidence type="ECO:0000313" key="8">
    <source>
        <dbReference type="Proteomes" id="UP000002630"/>
    </source>
</evidence>
<dbReference type="OMA" id="MIARVEH"/>
<keyword evidence="4" id="KW-0325">Glycoprotein</keyword>
<dbReference type="EMBL" id="FN648419">
    <property type="protein sequence ID" value="CBJ31219.1"/>
    <property type="molecule type" value="Genomic_DNA"/>
</dbReference>
<evidence type="ECO:0000256" key="3">
    <source>
        <dbReference type="ARBA" id="ARBA00022737"/>
    </source>
</evidence>
<keyword evidence="8" id="KW-1185">Reference proteome</keyword>
<evidence type="ECO:0000256" key="1">
    <source>
        <dbReference type="ARBA" id="ARBA00022614"/>
    </source>
</evidence>
<dbReference type="InterPro" id="IPR001611">
    <property type="entry name" value="Leu-rich_rpt"/>
</dbReference>
<keyword evidence="2 6" id="KW-0732">Signal</keyword>
<feature type="signal peptide" evidence="6">
    <location>
        <begin position="1"/>
        <end position="27"/>
    </location>
</feature>
<dbReference type="Pfam" id="PF13855">
    <property type="entry name" value="LRR_8"/>
    <property type="match status" value="1"/>
</dbReference>
<dbReference type="STRING" id="2880.D7FSS8"/>
<dbReference type="eggNOG" id="KOG0619">
    <property type="taxonomic scope" value="Eukaryota"/>
</dbReference>
<evidence type="ECO:0000256" key="2">
    <source>
        <dbReference type="ARBA" id="ARBA00022729"/>
    </source>
</evidence>
<dbReference type="PANTHER" id="PTHR45842:SF12">
    <property type="entry name" value="KEKKON 5, ISOFORM A"/>
    <property type="match status" value="1"/>
</dbReference>
<dbReference type="InterPro" id="IPR050467">
    <property type="entry name" value="LRFN"/>
</dbReference>
<keyword evidence="1" id="KW-0433">Leucine-rich repeat</keyword>
<reference evidence="7 8" key="1">
    <citation type="journal article" date="2010" name="Nature">
        <title>The Ectocarpus genome and the independent evolution of multicellularity in brown algae.</title>
        <authorList>
            <person name="Cock J.M."/>
            <person name="Sterck L."/>
            <person name="Rouze P."/>
            <person name="Scornet D."/>
            <person name="Allen A.E."/>
            <person name="Amoutzias G."/>
            <person name="Anthouard V."/>
            <person name="Artiguenave F."/>
            <person name="Aury J.M."/>
            <person name="Badger J.H."/>
            <person name="Beszteri B."/>
            <person name="Billiau K."/>
            <person name="Bonnet E."/>
            <person name="Bothwell J.H."/>
            <person name="Bowler C."/>
            <person name="Boyen C."/>
            <person name="Brownlee C."/>
            <person name="Carrano C.J."/>
            <person name="Charrier B."/>
            <person name="Cho G.Y."/>
            <person name="Coelho S.M."/>
            <person name="Collen J."/>
            <person name="Corre E."/>
            <person name="Da Silva C."/>
            <person name="Delage L."/>
            <person name="Delaroque N."/>
            <person name="Dittami S.M."/>
            <person name="Doulbeau S."/>
            <person name="Elias M."/>
            <person name="Farnham G."/>
            <person name="Gachon C.M."/>
            <person name="Gschloessl B."/>
            <person name="Heesch S."/>
            <person name="Jabbari K."/>
            <person name="Jubin C."/>
            <person name="Kawai H."/>
            <person name="Kimura K."/>
            <person name="Kloareg B."/>
            <person name="Kupper F.C."/>
            <person name="Lang D."/>
            <person name="Le Bail A."/>
            <person name="Leblanc C."/>
            <person name="Lerouge P."/>
            <person name="Lohr M."/>
            <person name="Lopez P.J."/>
            <person name="Martens C."/>
            <person name="Maumus F."/>
            <person name="Michel G."/>
            <person name="Miranda-Saavedra D."/>
            <person name="Morales J."/>
            <person name="Moreau H."/>
            <person name="Motomura T."/>
            <person name="Nagasato C."/>
            <person name="Napoli C.A."/>
            <person name="Nelson D.R."/>
            <person name="Nyvall-Collen P."/>
            <person name="Peters A.F."/>
            <person name="Pommier C."/>
            <person name="Potin P."/>
            <person name="Poulain J."/>
            <person name="Quesneville H."/>
            <person name="Read B."/>
            <person name="Rensing S.A."/>
            <person name="Ritter A."/>
            <person name="Rousvoal S."/>
            <person name="Samanta M."/>
            <person name="Samson G."/>
            <person name="Schroeder D.C."/>
            <person name="Segurens B."/>
            <person name="Strittmatter M."/>
            <person name="Tonon T."/>
            <person name="Tregear J.W."/>
            <person name="Valentin K."/>
            <person name="von Dassow P."/>
            <person name="Yamagishi T."/>
            <person name="Van de Peer Y."/>
            <person name="Wincker P."/>
        </authorList>
    </citation>
    <scope>NUCLEOTIDE SEQUENCE [LARGE SCALE GENOMIC DNA]</scope>
    <source>
        <strain evidence="8">Ec32 / CCAP1310/4</strain>
    </source>
</reference>
<dbReference type="SMART" id="SM00364">
    <property type="entry name" value="LRR_BAC"/>
    <property type="match status" value="4"/>
</dbReference>
<evidence type="ECO:0000256" key="4">
    <source>
        <dbReference type="ARBA" id="ARBA00023180"/>
    </source>
</evidence>
<dbReference type="Gene3D" id="3.80.10.10">
    <property type="entry name" value="Ribonuclease Inhibitor"/>
    <property type="match status" value="1"/>
</dbReference>
<dbReference type="Proteomes" id="UP000002630">
    <property type="component" value="Linkage Group LG14"/>
</dbReference>
<dbReference type="InParanoid" id="D7FSS8"/>
<feature type="region of interest" description="Disordered" evidence="5">
    <location>
        <begin position="293"/>
        <end position="388"/>
    </location>
</feature>
<gene>
    <name evidence="7" type="ORF">Esi_0239_0017</name>
</gene>
<feature type="compositionally biased region" description="Low complexity" evidence="5">
    <location>
        <begin position="300"/>
        <end position="333"/>
    </location>
</feature>
<dbReference type="PANTHER" id="PTHR45842">
    <property type="entry name" value="SYNAPTIC ADHESION-LIKE MOLECULE SALM"/>
    <property type="match status" value="1"/>
</dbReference>
<accession>D7FSS8</accession>
<protein>
    <submittedName>
        <fullName evidence="7">Hypothetical leucine rich repeat protein</fullName>
    </submittedName>
</protein>
<dbReference type="SUPFAM" id="SSF52058">
    <property type="entry name" value="L domain-like"/>
    <property type="match status" value="1"/>
</dbReference>
<dbReference type="AlphaFoldDB" id="D7FSS8"/>
<name>D7FSS8_ECTSI</name>
<evidence type="ECO:0000313" key="7">
    <source>
        <dbReference type="EMBL" id="CBJ31219.1"/>
    </source>
</evidence>
<evidence type="ECO:0000256" key="6">
    <source>
        <dbReference type="SAM" id="SignalP"/>
    </source>
</evidence>
<dbReference type="FunFam" id="3.80.10.10:FF:001164">
    <property type="entry name" value="GH01279p"/>
    <property type="match status" value="1"/>
</dbReference>
<dbReference type="EMBL" id="FN649739">
    <property type="protein sequence ID" value="CBJ31219.1"/>
    <property type="molecule type" value="Genomic_DNA"/>
</dbReference>